<dbReference type="GO" id="GO:0036440">
    <property type="term" value="F:citrate synthase activity"/>
    <property type="evidence" value="ECO:0007669"/>
    <property type="project" value="UniProtKB-EC"/>
</dbReference>
<comment type="catalytic activity">
    <reaction evidence="4">
        <text>oxaloacetate + acetyl-CoA + H2O = citrate + CoA + H(+)</text>
        <dbReference type="Rhea" id="RHEA:16845"/>
        <dbReference type="ChEBI" id="CHEBI:15377"/>
        <dbReference type="ChEBI" id="CHEBI:15378"/>
        <dbReference type="ChEBI" id="CHEBI:16452"/>
        <dbReference type="ChEBI" id="CHEBI:16947"/>
        <dbReference type="ChEBI" id="CHEBI:57287"/>
        <dbReference type="ChEBI" id="CHEBI:57288"/>
        <dbReference type="EC" id="2.3.3.16"/>
    </reaction>
</comment>
<name>A0AAW4VWG9_9FIRM</name>
<dbReference type="Gene3D" id="1.10.580.10">
    <property type="entry name" value="Citrate Synthase, domain 1"/>
    <property type="match status" value="1"/>
</dbReference>
<evidence type="ECO:0000256" key="2">
    <source>
        <dbReference type="ARBA" id="ARBA00010566"/>
    </source>
</evidence>
<dbReference type="EMBL" id="JAJEPX010000002">
    <property type="protein sequence ID" value="MCC2175852.1"/>
    <property type="molecule type" value="Genomic_DNA"/>
</dbReference>
<evidence type="ECO:0000313" key="8">
    <source>
        <dbReference type="Proteomes" id="UP001298753"/>
    </source>
</evidence>
<dbReference type="PIRSF" id="PIRSF001369">
    <property type="entry name" value="Citrate_synth"/>
    <property type="match status" value="1"/>
</dbReference>
<dbReference type="InterPro" id="IPR016143">
    <property type="entry name" value="Citrate_synth-like_sm_a-sub"/>
</dbReference>
<dbReference type="Pfam" id="PF00285">
    <property type="entry name" value="Citrate_synt"/>
    <property type="match status" value="1"/>
</dbReference>
<keyword evidence="8" id="KW-1185">Reference proteome</keyword>
<comment type="similarity">
    <text evidence="2 5">Belongs to the citrate synthase family.</text>
</comment>
<dbReference type="NCBIfam" id="NF010635">
    <property type="entry name" value="PRK14032.1"/>
    <property type="match status" value="1"/>
</dbReference>
<gene>
    <name evidence="7" type="ORF">LKD22_01690</name>
</gene>
<dbReference type="GO" id="GO:0005975">
    <property type="term" value="P:carbohydrate metabolic process"/>
    <property type="evidence" value="ECO:0007669"/>
    <property type="project" value="TreeGrafter"/>
</dbReference>
<evidence type="ECO:0000256" key="6">
    <source>
        <dbReference type="PIRSR" id="PIRSR001369-1"/>
    </source>
</evidence>
<evidence type="ECO:0000256" key="3">
    <source>
        <dbReference type="ARBA" id="ARBA00022679"/>
    </source>
</evidence>
<protein>
    <recommendedName>
        <fullName evidence="5">Citrate synthase</fullName>
    </recommendedName>
</protein>
<evidence type="ECO:0000313" key="7">
    <source>
        <dbReference type="EMBL" id="MCC2175852.1"/>
    </source>
</evidence>
<dbReference type="RefSeq" id="WP_118645842.1">
    <property type="nucleotide sequence ID" value="NZ_DBFBDK010000010.1"/>
</dbReference>
<feature type="active site" evidence="6">
    <location>
        <position position="391"/>
    </location>
</feature>
<dbReference type="Proteomes" id="UP001298753">
    <property type="component" value="Unassembled WGS sequence"/>
</dbReference>
<feature type="active site" evidence="6">
    <location>
        <position position="332"/>
    </location>
</feature>
<comment type="pathway">
    <text evidence="1">Carbohydrate metabolism; tricarboxylic acid cycle.</text>
</comment>
<dbReference type="PRINTS" id="PR00143">
    <property type="entry name" value="CITRTSNTHASE"/>
</dbReference>
<reference evidence="7 8" key="1">
    <citation type="submission" date="2021-10" db="EMBL/GenBank/DDBJ databases">
        <title>Anaerobic single-cell dispensing facilitates the cultivation of human gut bacteria.</title>
        <authorList>
            <person name="Afrizal A."/>
        </authorList>
    </citation>
    <scope>NUCLEOTIDE SEQUENCE [LARGE SCALE GENOMIC DNA]</scope>
    <source>
        <strain evidence="7 8">CLA-AA-H270</strain>
    </source>
</reference>
<dbReference type="PANTHER" id="PTHR11739">
    <property type="entry name" value="CITRATE SYNTHASE"/>
    <property type="match status" value="1"/>
</dbReference>
<dbReference type="SUPFAM" id="SSF48256">
    <property type="entry name" value="Citrate synthase"/>
    <property type="match status" value="1"/>
</dbReference>
<evidence type="ECO:0000256" key="1">
    <source>
        <dbReference type="ARBA" id="ARBA00005163"/>
    </source>
</evidence>
<comment type="caution">
    <text evidence="7">The sequence shown here is derived from an EMBL/GenBank/DDBJ whole genome shotgun (WGS) entry which is preliminary data.</text>
</comment>
<evidence type="ECO:0000256" key="4">
    <source>
        <dbReference type="ARBA" id="ARBA00049288"/>
    </source>
</evidence>
<accession>A0AAW4VWG9</accession>
<keyword evidence="3 5" id="KW-0808">Transferase</keyword>
<dbReference type="InterPro" id="IPR024176">
    <property type="entry name" value="Citrate_synthase_bac-typ"/>
</dbReference>
<dbReference type="GO" id="GO:0005829">
    <property type="term" value="C:cytosol"/>
    <property type="evidence" value="ECO:0007669"/>
    <property type="project" value="TreeGrafter"/>
</dbReference>
<dbReference type="InterPro" id="IPR036969">
    <property type="entry name" value="Citrate_synthase_sf"/>
</dbReference>
<proteinExistence type="inferred from homology"/>
<dbReference type="GO" id="GO:0006099">
    <property type="term" value="P:tricarboxylic acid cycle"/>
    <property type="evidence" value="ECO:0007669"/>
    <property type="project" value="InterPro"/>
</dbReference>
<dbReference type="PANTHER" id="PTHR11739:SF4">
    <property type="entry name" value="CITRATE SYNTHASE, PEROXISOMAL"/>
    <property type="match status" value="1"/>
</dbReference>
<dbReference type="Gene3D" id="1.10.230.10">
    <property type="entry name" value="Cytochrome P450-Terp, domain 2"/>
    <property type="match status" value="1"/>
</dbReference>
<dbReference type="GeneID" id="98660713"/>
<sequence length="461" mass="51709">MTIQPDYVKEELLHELSESFCMHNQLPPDLFTRYRIKRGLRNADGTGVLVGASHLGNVHGYILNEGEREPIEGRLTYRGYNVYDLIHGLEQENRFGFEEIGYLLMCGKLPSRRQLAEFQHTIGLERALPDNFTEDMIMRAPSRDIMNKLASATLALYSYDANPDETTVENIMRQGISLMAKFPVIISHAYQAKRRYFDNDSMFLHVPDPNRSTAENILHLIRPTGEFNDDEAKLLDRCLILHAEHGGGNNSSFTVRVTSSSGTDTYSAIAAAVSSLKGPRHGGANLRVVKQFEEMKENIHNWKDETEVGNYLRKILNKEAGDGSGLIYGMGHAIYTLSDPRAVALKKAARPLAEKTGYSDEMDLIELVEKLTPGVFAEIKGSDKPMCANVDMYSGFVYKMLGLPKSLYTPLFATARIVGWMAHRLEEVTTGGKIIRPAYKPVAKNIEYVNIDERNDGPIND</sequence>
<dbReference type="AlphaFoldDB" id="A0AAW4VWG9"/>
<evidence type="ECO:0000256" key="5">
    <source>
        <dbReference type="PIRNR" id="PIRNR001369"/>
    </source>
</evidence>
<dbReference type="InterPro" id="IPR002020">
    <property type="entry name" value="Citrate_synthase"/>
</dbReference>
<organism evidence="7 8">
    <name type="scientific">Agathobaculum butyriciproducens</name>
    <dbReference type="NCBI Taxonomy" id="1628085"/>
    <lineage>
        <taxon>Bacteria</taxon>
        <taxon>Bacillati</taxon>
        <taxon>Bacillota</taxon>
        <taxon>Clostridia</taxon>
        <taxon>Eubacteriales</taxon>
        <taxon>Butyricicoccaceae</taxon>
        <taxon>Agathobaculum</taxon>
    </lineage>
</organism>
<dbReference type="InterPro" id="IPR016142">
    <property type="entry name" value="Citrate_synth-like_lrg_a-sub"/>
</dbReference>